<evidence type="ECO:0000313" key="2">
    <source>
        <dbReference type="EMBL" id="TGO90271.1"/>
    </source>
</evidence>
<comment type="caution">
    <text evidence="2">The sequence shown here is derived from an EMBL/GenBank/DDBJ whole genome shotgun (WGS) entry which is preliminary data.</text>
</comment>
<organism evidence="2 3">
    <name type="scientific">Botrytis porri</name>
    <dbReference type="NCBI Taxonomy" id="87229"/>
    <lineage>
        <taxon>Eukaryota</taxon>
        <taxon>Fungi</taxon>
        <taxon>Dikarya</taxon>
        <taxon>Ascomycota</taxon>
        <taxon>Pezizomycotina</taxon>
        <taxon>Leotiomycetes</taxon>
        <taxon>Helotiales</taxon>
        <taxon>Sclerotiniaceae</taxon>
        <taxon>Botrytis</taxon>
    </lineage>
</organism>
<protein>
    <submittedName>
        <fullName evidence="2">Uncharacterized protein</fullName>
    </submittedName>
</protein>
<sequence>MAEITYAFGGLEKLPPNMTTSYAPIITRTVISFVTAPVVPTITPTITAIITTTIVKNCSDVSVSCERDSTPQTTESSRAFFAQPLDGFAIPVIFLLVGIGGVVLVWMFASIINGCRRYLESKRSKRRNRESI</sequence>
<dbReference type="EMBL" id="PQXO01000071">
    <property type="protein sequence ID" value="TGO90271.1"/>
    <property type="molecule type" value="Genomic_DNA"/>
</dbReference>
<proteinExistence type="predicted"/>
<dbReference type="AlphaFoldDB" id="A0A4Z1L0M9"/>
<name>A0A4Z1L0M9_9HELO</name>
<keyword evidence="1" id="KW-0472">Membrane</keyword>
<accession>A0A4Z1L0M9</accession>
<feature type="transmembrane region" description="Helical" evidence="1">
    <location>
        <begin position="88"/>
        <end position="115"/>
    </location>
</feature>
<reference evidence="2 3" key="1">
    <citation type="submission" date="2017-12" db="EMBL/GenBank/DDBJ databases">
        <title>Comparative genomics of Botrytis spp.</title>
        <authorList>
            <person name="Valero-Jimenez C.A."/>
            <person name="Tapia P."/>
            <person name="Veloso J."/>
            <person name="Silva-Moreno E."/>
            <person name="Staats M."/>
            <person name="Valdes J.H."/>
            <person name="Van Kan J.A.L."/>
        </authorList>
    </citation>
    <scope>NUCLEOTIDE SEQUENCE [LARGE SCALE GENOMIC DNA]</scope>
    <source>
        <strain evidence="2 3">MUCL3349</strain>
    </source>
</reference>
<dbReference type="Proteomes" id="UP000297280">
    <property type="component" value="Unassembled WGS sequence"/>
</dbReference>
<keyword evidence="1" id="KW-1133">Transmembrane helix</keyword>
<keyword evidence="3" id="KW-1185">Reference proteome</keyword>
<evidence type="ECO:0000256" key="1">
    <source>
        <dbReference type="SAM" id="Phobius"/>
    </source>
</evidence>
<keyword evidence="1" id="KW-0812">Transmembrane</keyword>
<evidence type="ECO:0000313" key="3">
    <source>
        <dbReference type="Proteomes" id="UP000297280"/>
    </source>
</evidence>
<gene>
    <name evidence="2" type="ORF">BPOR_0071g00030</name>
</gene>